<feature type="region of interest" description="Disordered" evidence="1">
    <location>
        <begin position="1478"/>
        <end position="1510"/>
    </location>
</feature>
<accession>A0A7R9IPD9</accession>
<feature type="compositionally biased region" description="Polar residues" evidence="1">
    <location>
        <begin position="581"/>
        <end position="594"/>
    </location>
</feature>
<feature type="region of interest" description="Disordered" evidence="1">
    <location>
        <begin position="1243"/>
        <end position="1277"/>
    </location>
</feature>
<protein>
    <recommendedName>
        <fullName evidence="5">Rapamycin-insensitive companion of mTOR</fullName>
    </recommendedName>
</protein>
<dbReference type="GO" id="GO:0051897">
    <property type="term" value="P:positive regulation of phosphatidylinositol 3-kinase/protein kinase B signal transduction"/>
    <property type="evidence" value="ECO:0007669"/>
    <property type="project" value="TreeGrafter"/>
</dbReference>
<feature type="compositionally biased region" description="Polar residues" evidence="1">
    <location>
        <begin position="537"/>
        <end position="548"/>
    </location>
</feature>
<dbReference type="SUPFAM" id="SSF48371">
    <property type="entry name" value="ARM repeat"/>
    <property type="match status" value="1"/>
</dbReference>
<feature type="region of interest" description="Disordered" evidence="1">
    <location>
        <begin position="1536"/>
        <end position="1557"/>
    </location>
</feature>
<gene>
    <name evidence="4" type="ORF">TTEB3V08_LOCUS10044</name>
</gene>
<evidence type="ECO:0000256" key="1">
    <source>
        <dbReference type="SAM" id="MobiDB-lite"/>
    </source>
</evidence>
<feature type="compositionally biased region" description="Polar residues" evidence="1">
    <location>
        <begin position="1478"/>
        <end position="1487"/>
    </location>
</feature>
<dbReference type="SMART" id="SM01303">
    <property type="entry name" value="RasGEF_N_2"/>
    <property type="match status" value="2"/>
</dbReference>
<feature type="region of interest" description="Disordered" evidence="1">
    <location>
        <begin position="878"/>
        <end position="922"/>
    </location>
</feature>
<proteinExistence type="predicted"/>
<dbReference type="PANTHER" id="PTHR13298:SF11">
    <property type="entry name" value="RAPAMYCIN-INSENSITIVE COMPANION OF MTOR"/>
    <property type="match status" value="1"/>
</dbReference>
<dbReference type="InterPro" id="IPR028268">
    <property type="entry name" value="Pianissimo_fam"/>
</dbReference>
<dbReference type="PANTHER" id="PTHR13298">
    <property type="entry name" value="CYTOSOLIC REGULATOR PIANISSIMO"/>
    <property type="match status" value="1"/>
</dbReference>
<organism evidence="4">
    <name type="scientific">Timema tahoe</name>
    <dbReference type="NCBI Taxonomy" id="61484"/>
    <lineage>
        <taxon>Eukaryota</taxon>
        <taxon>Metazoa</taxon>
        <taxon>Ecdysozoa</taxon>
        <taxon>Arthropoda</taxon>
        <taxon>Hexapoda</taxon>
        <taxon>Insecta</taxon>
        <taxon>Pterygota</taxon>
        <taxon>Neoptera</taxon>
        <taxon>Polyneoptera</taxon>
        <taxon>Phasmatodea</taxon>
        <taxon>Timematodea</taxon>
        <taxon>Timematoidea</taxon>
        <taxon>Timematidae</taxon>
        <taxon>Timema</taxon>
    </lineage>
</organism>
<dbReference type="Pfam" id="PF14663">
    <property type="entry name" value="RasGEF_N_2"/>
    <property type="match status" value="2"/>
</dbReference>
<evidence type="ECO:0008006" key="5">
    <source>
        <dbReference type="Google" id="ProtNLM"/>
    </source>
</evidence>
<dbReference type="Pfam" id="PF14668">
    <property type="entry name" value="RICTOR_V"/>
    <property type="match status" value="1"/>
</dbReference>
<dbReference type="GO" id="GO:0038203">
    <property type="term" value="P:TORC2 signaling"/>
    <property type="evidence" value="ECO:0007669"/>
    <property type="project" value="TreeGrafter"/>
</dbReference>
<feature type="region of interest" description="Disordered" evidence="1">
    <location>
        <begin position="522"/>
        <end position="602"/>
    </location>
</feature>
<reference evidence="4" key="1">
    <citation type="submission" date="2020-11" db="EMBL/GenBank/DDBJ databases">
        <authorList>
            <person name="Tran Van P."/>
        </authorList>
    </citation>
    <scope>NUCLEOTIDE SEQUENCE</scope>
</reference>
<feature type="compositionally biased region" description="Basic residues" evidence="1">
    <location>
        <begin position="549"/>
        <end position="559"/>
    </location>
</feature>
<dbReference type="InterPro" id="IPR029453">
    <property type="entry name" value="Rictor_IV"/>
</dbReference>
<sequence length="1557" mass="171257">MKTAGWNTLQVWRGNMLQGVGGQASTAQHKHSLLVFHVVNSLHAWQQLDKRNLCCRYLKASRRSIILCDIIDGLRELLHYKLWLAGYDTFVQLLNLVVSTNHDCYVKLVVSSLDYTTDAMPRVILSKVLTASTVSSRLYATQFLLVLLRAKLPDFHKWGVELLVNQLYDQSKAVSLVAIAILEEATEEKVLCSSFVTEEKVLCLSFVTEEKVLCLSFVTEGEGTMSVICHRGEDGATQSSRHYIALVSCQIDGATQSSRHYIALVSCQIDGATQSSCHYIALVSCQIDGATQSSCHYIALLYLESVIALRPSLLHLGDKGLLLLIRFLSMPTGFTFLQDANFVSNELERWATNFNYRYVRLVEGDIHDSFTLHQRGEDGRYSRRITNAKHSIRDVFVPPHLYGQLVQHDKGFQLLLKEGKLENIFQIIHSHRCSSEQDILELKAALWGCGHIGTFSSGVKLLAEEGIIVATVQLAETCPVYCVRGTALYVLALMGTTRHGATELNRAGWLCVRHHRHDRWPVIEPESNEDNEGSLAASETDNMSLSRTRTPHKSSHQRKSQTLPHSRPNKSIIVPRHIRSLSESKQSQIPQSPVQPGDWPTEGSVVEDVAVCGEVTDADIVTEVLNNNVQAEDGASGDEEDNSSLPREQPTEVRARDMTLQPPGAIARVDDTKSRSNSCTDSSGVSSCDSGLGRHVISERLQTLSPIPSSASLSTLKSASVHGDRTRKMSMHSSTTSEGLAVSPDVAHMRLSQQDLLGYATLRSLKRHCRPMYSDTSILATAELIGFDDHGASKVRSLDRQFSQTILCEFESSSPPPLLDGSSIGAKPYIGSRSNITSKLSVAPRDGGSQQCYMGISLPRVLSDLYPAVDKPVVDKKKSAREPSFSEMEQVQEVVEVSEESSSSDSEELDGPSKARLRTTSSRHRHMSTHCLSCWRLRDRKISTGSHHWYRTGGILSVLVTDTDSRDIVWYHCLATDTESRDIVWYHCLVTDTDSRDIVWYHCLATDTDSRDIVWYHCLVTDTDSSFGGGDSPVLIPRRRKSHSTGSGVLCLTPGGSLDSNKSLDAGSSLPAEEQDTLLSKSLTRKQILRHVGRMSNPVWGKQSRQALLQLKQKFPSSFQDVCLYSEVCHRMSMASYRLVARRFIQELFLDLTFDTLYDEPASILQLENTSIAISSPHNTSQLTSSSTLHSVSVPIGQEVTEVPAGRCSTLVKSPPLEVVKEEAPSLESCTCSVLSVEGVGSSRQSNRSTVGSSEDASKVSPKYNISNHNSSSGVVGDPLCSETTKISSDRSSTDTDILRSSFLIAEDINKNTLESISCRYLNKDQSTSCSNPVSVEPTVGTKQRTLSRAREVKTLELSETNKLKHSSPQPTVKNKHLESLYEFESAINTVVKTKNLELWNTLHSDNTGVGINNVRNMSGDSCVVESDVSKERCVFVDMTGAGDGSSEACNAKVPLLVLTTTAFIAPVFDNTATCVVSNPRSGSSTPKGAPRKDHISPRNRKLATSLPPNISTLAKTSSNLVPTCIASNIAKNVHEIPSESSVQSQTKSGERVHSQK</sequence>
<feature type="compositionally biased region" description="Polar residues" evidence="1">
    <location>
        <begin position="1539"/>
        <end position="1548"/>
    </location>
</feature>
<dbReference type="InterPro" id="IPR029451">
    <property type="entry name" value="RICTOR_M"/>
</dbReference>
<name>A0A7R9IPD9_9NEOP</name>
<feature type="compositionally biased region" description="Low complexity" evidence="1">
    <location>
        <begin position="885"/>
        <end position="904"/>
    </location>
</feature>
<dbReference type="InterPro" id="IPR016024">
    <property type="entry name" value="ARM-type_fold"/>
</dbReference>
<dbReference type="InterPro" id="IPR029452">
    <property type="entry name" value="RICTOR_V"/>
</dbReference>
<feature type="compositionally biased region" description="Polar residues" evidence="1">
    <location>
        <begin position="1243"/>
        <end position="1255"/>
    </location>
</feature>
<dbReference type="SMART" id="SM01307">
    <property type="entry name" value="RICTOR_M"/>
    <property type="match status" value="1"/>
</dbReference>
<feature type="region of interest" description="Disordered" evidence="1">
    <location>
        <begin position="627"/>
        <end position="685"/>
    </location>
</feature>
<feature type="domain" description="Rapamycin-insensitive companion of mTOR middle" evidence="2">
    <location>
        <begin position="17"/>
        <end position="150"/>
    </location>
</feature>
<feature type="compositionally biased region" description="Polar residues" evidence="1">
    <location>
        <begin position="1264"/>
        <end position="1274"/>
    </location>
</feature>
<dbReference type="EMBL" id="OE005676">
    <property type="protein sequence ID" value="CAD7462149.1"/>
    <property type="molecule type" value="Genomic_DNA"/>
</dbReference>
<feature type="region of interest" description="Disordered" evidence="1">
    <location>
        <begin position="715"/>
        <end position="739"/>
    </location>
</feature>
<feature type="domain" description="Rapamycin-insensitive companion of mTOR" evidence="3">
    <location>
        <begin position="439"/>
        <end position="511"/>
    </location>
</feature>
<dbReference type="GO" id="GO:0043539">
    <property type="term" value="F:protein serine/threonine kinase activator activity"/>
    <property type="evidence" value="ECO:0007669"/>
    <property type="project" value="TreeGrafter"/>
</dbReference>
<evidence type="ECO:0000313" key="4">
    <source>
        <dbReference type="EMBL" id="CAD7462149.1"/>
    </source>
</evidence>
<dbReference type="SMART" id="SM01310">
    <property type="entry name" value="RICTOR_V"/>
    <property type="match status" value="1"/>
</dbReference>
<dbReference type="Pfam" id="PF14666">
    <property type="entry name" value="RICTOR_M"/>
    <property type="match status" value="1"/>
</dbReference>
<evidence type="ECO:0000259" key="3">
    <source>
        <dbReference type="SMART" id="SM01310"/>
    </source>
</evidence>
<evidence type="ECO:0000259" key="2">
    <source>
        <dbReference type="SMART" id="SM01307"/>
    </source>
</evidence>
<dbReference type="GO" id="GO:0031932">
    <property type="term" value="C:TORC2 complex"/>
    <property type="evidence" value="ECO:0007669"/>
    <property type="project" value="InterPro"/>
</dbReference>
<feature type="compositionally biased region" description="Polar residues" evidence="1">
    <location>
        <begin position="675"/>
        <end position="685"/>
    </location>
</feature>